<sequence>LPSAYVDTRLGQIMINSDYWMKTLWHGVFITREKRIKLGERWKQKIAGLTHTGEPIPTKPVLYEFENFVNEPDYGNAIDKYKQEPRSEEQARSDDEFFASYADDLSMMLTLYMEDVSQYNNCVMFKGNFIIQSTIKAVQER</sequence>
<feature type="non-terminal residue" evidence="1">
    <location>
        <position position="1"/>
    </location>
</feature>
<evidence type="ECO:0000313" key="3">
    <source>
        <dbReference type="Proteomes" id="UP000677228"/>
    </source>
</evidence>
<dbReference type="AlphaFoldDB" id="A0A8S2G8C5"/>
<reference evidence="1" key="1">
    <citation type="submission" date="2021-02" db="EMBL/GenBank/DDBJ databases">
        <authorList>
            <person name="Nowell W R."/>
        </authorList>
    </citation>
    <scope>NUCLEOTIDE SEQUENCE</scope>
</reference>
<protein>
    <submittedName>
        <fullName evidence="1">Uncharacterized protein</fullName>
    </submittedName>
</protein>
<evidence type="ECO:0000313" key="1">
    <source>
        <dbReference type="EMBL" id="CAF1651648.1"/>
    </source>
</evidence>
<proteinExistence type="predicted"/>
<dbReference type="PANTHER" id="PTHR46464:SF2">
    <property type="entry name" value="ANKYRIN AND ARMADILLO REPEAT-CONTAINING PROTEIN"/>
    <property type="match status" value="1"/>
</dbReference>
<evidence type="ECO:0000313" key="2">
    <source>
        <dbReference type="EMBL" id="CAF4499601.1"/>
    </source>
</evidence>
<gene>
    <name evidence="1" type="ORF">OVA965_LOCUS44857</name>
    <name evidence="2" type="ORF">TMI583_LOCUS47900</name>
</gene>
<accession>A0A8S2G8C5</accession>
<organism evidence="1 3">
    <name type="scientific">Didymodactylos carnosus</name>
    <dbReference type="NCBI Taxonomy" id="1234261"/>
    <lineage>
        <taxon>Eukaryota</taxon>
        <taxon>Metazoa</taxon>
        <taxon>Spiralia</taxon>
        <taxon>Gnathifera</taxon>
        <taxon>Rotifera</taxon>
        <taxon>Eurotatoria</taxon>
        <taxon>Bdelloidea</taxon>
        <taxon>Philodinida</taxon>
        <taxon>Philodinidae</taxon>
        <taxon>Didymodactylos</taxon>
    </lineage>
</organism>
<dbReference type="Proteomes" id="UP000682733">
    <property type="component" value="Unassembled WGS sequence"/>
</dbReference>
<comment type="caution">
    <text evidence="1">The sequence shown here is derived from an EMBL/GenBank/DDBJ whole genome shotgun (WGS) entry which is preliminary data.</text>
</comment>
<dbReference type="InterPro" id="IPR043379">
    <property type="entry name" value="ANKAR"/>
</dbReference>
<dbReference type="EMBL" id="CAJOBA010094937">
    <property type="protein sequence ID" value="CAF4499601.1"/>
    <property type="molecule type" value="Genomic_DNA"/>
</dbReference>
<name>A0A8S2G8C5_9BILA</name>
<dbReference type="EMBL" id="CAJNOK010066371">
    <property type="protein sequence ID" value="CAF1651648.1"/>
    <property type="molecule type" value="Genomic_DNA"/>
</dbReference>
<dbReference type="Proteomes" id="UP000677228">
    <property type="component" value="Unassembled WGS sequence"/>
</dbReference>
<dbReference type="PANTHER" id="PTHR46464">
    <property type="entry name" value="ANK_REP_REGION DOMAIN-CONTAINING PROTEIN"/>
    <property type="match status" value="1"/>
</dbReference>